<evidence type="ECO:0000256" key="14">
    <source>
        <dbReference type="ARBA" id="ARBA00032370"/>
    </source>
</evidence>
<comment type="catalytic activity">
    <reaction evidence="20">
        <text>[GlcNAc-(1-&gt;4)-Mur2Ac(oyl-L-Ala-gamma-D-Glu-L-Lys-D-Ala-D-Ala)](n)-di-trans,octa-cis-undecaprenyl diphosphate + beta-D-GlcNAc-(1-&gt;4)-Mur2Ac(oyl-L-Ala-gamma-D-Glu-L-Lys-D-Ala-D-Ala)-di-trans,octa-cis-undecaprenyl diphosphate = [GlcNAc-(1-&gt;4)-Mur2Ac(oyl-L-Ala-gamma-D-Glu-L-Lys-D-Ala-D-Ala)](n+1)-di-trans,octa-cis-undecaprenyl diphosphate + di-trans,octa-cis-undecaprenyl diphosphate + H(+)</text>
        <dbReference type="Rhea" id="RHEA:23708"/>
        <dbReference type="Rhea" id="RHEA-COMP:9602"/>
        <dbReference type="Rhea" id="RHEA-COMP:9603"/>
        <dbReference type="ChEBI" id="CHEBI:15378"/>
        <dbReference type="ChEBI" id="CHEBI:58405"/>
        <dbReference type="ChEBI" id="CHEBI:60033"/>
        <dbReference type="ChEBI" id="CHEBI:78435"/>
        <dbReference type="EC" id="2.4.99.28"/>
    </reaction>
</comment>
<evidence type="ECO:0000256" key="5">
    <source>
        <dbReference type="ARBA" id="ARBA00022676"/>
    </source>
</evidence>
<evidence type="ECO:0000256" key="16">
    <source>
        <dbReference type="ARBA" id="ARBA00038053"/>
    </source>
</evidence>
<feature type="transmembrane region" description="Helical" evidence="21">
    <location>
        <begin position="187"/>
        <end position="209"/>
    </location>
</feature>
<keyword evidence="7 21" id="KW-0812">Transmembrane</keyword>
<dbReference type="PANTHER" id="PTHR30474">
    <property type="entry name" value="CELL CYCLE PROTEIN"/>
    <property type="match status" value="1"/>
</dbReference>
<sequence>MVSRDLMAQLKPQIRRIDILLFYLTVALSIFGVLMIFEASSVTAFQDFGDKYYYIRQQIIWIIIGFISLAIFSKINYQVLRKISPILILATIGFLILVLVPGIGIKLLGARRWINLGFFGFQPAELVKLSLVIYLSSVFTSKSRFLPLIFVLGLLNLLILLEPDLGTAVIISITGFILYFVSGAPLLSLIGFITSSLIGGIILIISSSYRRARLLTFFDPNRDPLGSSYHLHQILLALGSGGLFGVGIGASRQKYAYLPEATTDSIFAVIAEELGFIGALVLIGLFLIIIWRGFKIAVETPDRFGQLLAVGITSWIGIQMVVNLAAMVSLIPLTGVPLPFVSYGGSSLVINLAGIGILLNISRQRVVK</sequence>
<evidence type="ECO:0000256" key="21">
    <source>
        <dbReference type="SAM" id="Phobius"/>
    </source>
</evidence>
<dbReference type="EMBL" id="PEYO01000022">
    <property type="protein sequence ID" value="PIU03154.1"/>
    <property type="molecule type" value="Genomic_DNA"/>
</dbReference>
<gene>
    <name evidence="22" type="primary">ftsW</name>
    <name evidence="22" type="ORF">COT44_04645</name>
</gene>
<evidence type="ECO:0000256" key="9">
    <source>
        <dbReference type="ARBA" id="ARBA00022984"/>
    </source>
</evidence>
<evidence type="ECO:0000256" key="10">
    <source>
        <dbReference type="ARBA" id="ARBA00022989"/>
    </source>
</evidence>
<comment type="caution">
    <text evidence="22">The sequence shown here is derived from an EMBL/GenBank/DDBJ whole genome shotgun (WGS) entry which is preliminary data.</text>
</comment>
<feature type="transmembrane region" description="Helical" evidence="21">
    <location>
        <begin position="340"/>
        <end position="361"/>
    </location>
</feature>
<feature type="transmembrane region" description="Helical" evidence="21">
    <location>
        <begin position="274"/>
        <end position="294"/>
    </location>
</feature>
<dbReference type="PANTHER" id="PTHR30474:SF2">
    <property type="entry name" value="PEPTIDOGLYCAN GLYCOSYLTRANSFERASE FTSW-RELATED"/>
    <property type="match status" value="1"/>
</dbReference>
<organism evidence="22 23">
    <name type="scientific">Candidatus Shapirobacteria bacterium CG08_land_8_20_14_0_20_39_18</name>
    <dbReference type="NCBI Taxonomy" id="1974883"/>
    <lineage>
        <taxon>Bacteria</taxon>
        <taxon>Candidatus Shapironibacteriota</taxon>
    </lineage>
</organism>
<evidence type="ECO:0000256" key="13">
    <source>
        <dbReference type="ARBA" id="ARBA00023316"/>
    </source>
</evidence>
<evidence type="ECO:0000256" key="17">
    <source>
        <dbReference type="ARBA" id="ARBA00041185"/>
    </source>
</evidence>
<feature type="transmembrane region" description="Helical" evidence="21">
    <location>
        <begin position="20"/>
        <end position="39"/>
    </location>
</feature>
<name>A0A2M6XBV6_9BACT</name>
<keyword evidence="13" id="KW-0961">Cell wall biogenesis/degradation</keyword>
<dbReference type="EC" id="2.4.99.28" evidence="19"/>
<evidence type="ECO:0000256" key="3">
    <source>
        <dbReference type="ARBA" id="ARBA00022475"/>
    </source>
</evidence>
<dbReference type="InterPro" id="IPR013437">
    <property type="entry name" value="FtsW"/>
</dbReference>
<keyword evidence="4" id="KW-0132">Cell division</keyword>
<dbReference type="GO" id="GO:0051301">
    <property type="term" value="P:cell division"/>
    <property type="evidence" value="ECO:0007669"/>
    <property type="project" value="UniProtKB-KW"/>
</dbReference>
<evidence type="ECO:0000256" key="2">
    <source>
        <dbReference type="ARBA" id="ARBA00004752"/>
    </source>
</evidence>
<dbReference type="GO" id="GO:0005886">
    <property type="term" value="C:plasma membrane"/>
    <property type="evidence" value="ECO:0007669"/>
    <property type="project" value="UniProtKB-SubCell"/>
</dbReference>
<evidence type="ECO:0000256" key="15">
    <source>
        <dbReference type="ARBA" id="ARBA00033270"/>
    </source>
</evidence>
<evidence type="ECO:0000256" key="19">
    <source>
        <dbReference type="ARBA" id="ARBA00044770"/>
    </source>
</evidence>
<proteinExistence type="inferred from homology"/>
<evidence type="ECO:0000313" key="22">
    <source>
        <dbReference type="EMBL" id="PIU03154.1"/>
    </source>
</evidence>
<keyword evidence="6" id="KW-0808">Transferase</keyword>
<dbReference type="Pfam" id="PF01098">
    <property type="entry name" value="FTSW_RODA_SPOVE"/>
    <property type="match status" value="1"/>
</dbReference>
<dbReference type="GO" id="GO:0015648">
    <property type="term" value="F:lipid-linked peptidoglycan transporter activity"/>
    <property type="evidence" value="ECO:0007669"/>
    <property type="project" value="TreeGrafter"/>
</dbReference>
<comment type="pathway">
    <text evidence="2">Cell wall biogenesis; peptidoglycan biosynthesis.</text>
</comment>
<evidence type="ECO:0000256" key="6">
    <source>
        <dbReference type="ARBA" id="ARBA00022679"/>
    </source>
</evidence>
<accession>A0A2M6XBV6</accession>
<evidence type="ECO:0000256" key="7">
    <source>
        <dbReference type="ARBA" id="ARBA00022692"/>
    </source>
</evidence>
<dbReference type="NCBIfam" id="TIGR02614">
    <property type="entry name" value="ftsW"/>
    <property type="match status" value="1"/>
</dbReference>
<evidence type="ECO:0000256" key="1">
    <source>
        <dbReference type="ARBA" id="ARBA00004651"/>
    </source>
</evidence>
<feature type="transmembrane region" description="Helical" evidence="21">
    <location>
        <begin position="86"/>
        <end position="107"/>
    </location>
</feature>
<dbReference type="AlphaFoldDB" id="A0A2M6XBV6"/>
<keyword evidence="12" id="KW-0131">Cell cycle</keyword>
<evidence type="ECO:0000256" key="20">
    <source>
        <dbReference type="ARBA" id="ARBA00049902"/>
    </source>
</evidence>
<feature type="transmembrane region" description="Helical" evidence="21">
    <location>
        <begin position="59"/>
        <end position="77"/>
    </location>
</feature>
<keyword evidence="5" id="KW-0328">Glycosyltransferase</keyword>
<evidence type="ECO:0000313" key="23">
    <source>
        <dbReference type="Proteomes" id="UP000228996"/>
    </source>
</evidence>
<evidence type="ECO:0000256" key="4">
    <source>
        <dbReference type="ARBA" id="ARBA00022618"/>
    </source>
</evidence>
<dbReference type="InterPro" id="IPR001182">
    <property type="entry name" value="FtsW/RodA"/>
</dbReference>
<evidence type="ECO:0000256" key="12">
    <source>
        <dbReference type="ARBA" id="ARBA00023306"/>
    </source>
</evidence>
<dbReference type="GO" id="GO:0008360">
    <property type="term" value="P:regulation of cell shape"/>
    <property type="evidence" value="ECO:0007669"/>
    <property type="project" value="UniProtKB-KW"/>
</dbReference>
<keyword evidence="11 21" id="KW-0472">Membrane</keyword>
<feature type="transmembrane region" description="Helical" evidence="21">
    <location>
        <begin position="306"/>
        <end position="328"/>
    </location>
</feature>
<dbReference type="Proteomes" id="UP000228996">
    <property type="component" value="Unassembled WGS sequence"/>
</dbReference>
<feature type="transmembrane region" description="Helical" evidence="21">
    <location>
        <begin position="230"/>
        <end position="250"/>
    </location>
</feature>
<evidence type="ECO:0000256" key="18">
    <source>
        <dbReference type="ARBA" id="ARBA00041418"/>
    </source>
</evidence>
<feature type="transmembrane region" description="Helical" evidence="21">
    <location>
        <begin position="148"/>
        <end position="181"/>
    </location>
</feature>
<evidence type="ECO:0000256" key="8">
    <source>
        <dbReference type="ARBA" id="ARBA00022960"/>
    </source>
</evidence>
<keyword evidence="10 21" id="KW-1133">Transmembrane helix</keyword>
<keyword evidence="3" id="KW-1003">Cell membrane</keyword>
<evidence type="ECO:0000256" key="11">
    <source>
        <dbReference type="ARBA" id="ARBA00023136"/>
    </source>
</evidence>
<protein>
    <recommendedName>
        <fullName evidence="17">Probable peptidoglycan glycosyltransferase FtsW</fullName>
        <ecNumber evidence="19">2.4.99.28</ecNumber>
    </recommendedName>
    <alternativeName>
        <fullName evidence="18">Cell division protein FtsW</fullName>
    </alternativeName>
    <alternativeName>
        <fullName evidence="15">Cell wall polymerase</fullName>
    </alternativeName>
    <alternativeName>
        <fullName evidence="14">Peptidoglycan polymerase</fullName>
    </alternativeName>
</protein>
<dbReference type="GO" id="GO:0009252">
    <property type="term" value="P:peptidoglycan biosynthetic process"/>
    <property type="evidence" value="ECO:0007669"/>
    <property type="project" value="UniProtKB-KW"/>
</dbReference>
<keyword evidence="9" id="KW-0573">Peptidoglycan synthesis</keyword>
<reference evidence="23" key="1">
    <citation type="submission" date="2017-09" db="EMBL/GenBank/DDBJ databases">
        <title>Depth-based differentiation of microbial function through sediment-hosted aquifers and enrichment of novel symbionts in the deep terrestrial subsurface.</title>
        <authorList>
            <person name="Probst A.J."/>
            <person name="Ladd B."/>
            <person name="Jarett J.K."/>
            <person name="Geller-Mcgrath D.E."/>
            <person name="Sieber C.M.K."/>
            <person name="Emerson J.B."/>
            <person name="Anantharaman K."/>
            <person name="Thomas B.C."/>
            <person name="Malmstrom R."/>
            <person name="Stieglmeier M."/>
            <person name="Klingl A."/>
            <person name="Woyke T."/>
            <person name="Ryan C.M."/>
            <person name="Banfield J.F."/>
        </authorList>
    </citation>
    <scope>NUCLEOTIDE SEQUENCE [LARGE SCALE GENOMIC DNA]</scope>
</reference>
<dbReference type="GO" id="GO:0008955">
    <property type="term" value="F:peptidoglycan glycosyltransferase activity"/>
    <property type="evidence" value="ECO:0007669"/>
    <property type="project" value="UniProtKB-EC"/>
</dbReference>
<dbReference type="GO" id="GO:0032153">
    <property type="term" value="C:cell division site"/>
    <property type="evidence" value="ECO:0007669"/>
    <property type="project" value="TreeGrafter"/>
</dbReference>
<comment type="subcellular location">
    <subcellularLocation>
        <location evidence="1">Cell membrane</location>
        <topology evidence="1">Multi-pass membrane protein</topology>
    </subcellularLocation>
</comment>
<keyword evidence="8" id="KW-0133">Cell shape</keyword>
<comment type="similarity">
    <text evidence="16">Belongs to the SEDS family. FtsW subfamily.</text>
</comment>
<dbReference type="GO" id="GO:0071555">
    <property type="term" value="P:cell wall organization"/>
    <property type="evidence" value="ECO:0007669"/>
    <property type="project" value="UniProtKB-KW"/>
</dbReference>